<dbReference type="RefSeq" id="WP_161902057.1">
    <property type="nucleotide sequence ID" value="NZ_MAEL01000035.1"/>
</dbReference>
<protein>
    <submittedName>
        <fullName evidence="7">Polysaccharide biosynthesis protein</fullName>
    </submittedName>
</protein>
<name>A0ABQ6Z0W0_9ENTE</name>
<feature type="transmembrane region" description="Helical" evidence="6">
    <location>
        <begin position="160"/>
        <end position="178"/>
    </location>
</feature>
<dbReference type="EMBL" id="MAEL01000035">
    <property type="protein sequence ID" value="KAF1304185.1"/>
    <property type="molecule type" value="Genomic_DNA"/>
</dbReference>
<feature type="transmembrane region" description="Helical" evidence="6">
    <location>
        <begin position="416"/>
        <end position="432"/>
    </location>
</feature>
<keyword evidence="5 6" id="KW-0472">Membrane</keyword>
<sequence length="529" mass="58801">MAQNRMKTMMRGAFVLTIASFIAKLLSAVYRVPFQNLVGDEGFYVYQQVYPIYGLAMTLALSGLPQFISKLVASKKSPKEQQQVLDELYPLVFWLAVLLWGSIFLFSGWIALVMGNRALQPLIQVVSFTFLLVPPLSFYRGNFQGNLLMVPSAVSQVSEQLLRVGVILFAASLFHQWSLSIYQVGTLAMTGAFIGGLVAWALLAFYDYRIFGRHHRFFRLPRKVRFSKPMLRRLLVEGGLLSIYSGLLILFQLIDSFFVVNALEFGGMVEQQARIAKGIYDRGQPLVQLGLVAATALSSTFLPALTKYLLEKKSALFLQSAKIYLRLTISLACAAASGLAMLVPYINFALFKDNAGNQTLQFFVFAVALTAAINAYQSIAQSQNYFRRSLKAAGWGLLTKAVVTGLLTMWLGTIGASLSTLLGLVVILGYLMKQETSEVNCFWREKHFSLKLIGCTFGMIVMIFVGFQLIMLIAGPVTTRLQAFGFSLIGVAIGGVTFIQLAIRFRLLSLREWLMLPFGKKILRFLGGK</sequence>
<feature type="transmembrane region" description="Helical" evidence="6">
    <location>
        <begin position="118"/>
        <end position="139"/>
    </location>
</feature>
<keyword evidence="3 6" id="KW-0812">Transmembrane</keyword>
<evidence type="ECO:0000256" key="1">
    <source>
        <dbReference type="ARBA" id="ARBA00004651"/>
    </source>
</evidence>
<evidence type="ECO:0000256" key="5">
    <source>
        <dbReference type="ARBA" id="ARBA00023136"/>
    </source>
</evidence>
<feature type="transmembrane region" description="Helical" evidence="6">
    <location>
        <begin position="88"/>
        <end position="112"/>
    </location>
</feature>
<feature type="transmembrane region" description="Helical" evidence="6">
    <location>
        <begin position="51"/>
        <end position="68"/>
    </location>
</feature>
<evidence type="ECO:0000256" key="3">
    <source>
        <dbReference type="ARBA" id="ARBA00022692"/>
    </source>
</evidence>
<dbReference type="Proteomes" id="UP000782705">
    <property type="component" value="Unassembled WGS sequence"/>
</dbReference>
<dbReference type="InterPro" id="IPR050833">
    <property type="entry name" value="Poly_Biosynth_Transport"/>
</dbReference>
<evidence type="ECO:0000256" key="2">
    <source>
        <dbReference type="ARBA" id="ARBA00022475"/>
    </source>
</evidence>
<evidence type="ECO:0000256" key="4">
    <source>
        <dbReference type="ARBA" id="ARBA00022989"/>
    </source>
</evidence>
<keyword evidence="2" id="KW-1003">Cell membrane</keyword>
<keyword evidence="4 6" id="KW-1133">Transmembrane helix</keyword>
<evidence type="ECO:0000313" key="7">
    <source>
        <dbReference type="EMBL" id="KAF1304185.1"/>
    </source>
</evidence>
<dbReference type="PANTHER" id="PTHR30250">
    <property type="entry name" value="PST FAMILY PREDICTED COLANIC ACID TRANSPORTER"/>
    <property type="match status" value="1"/>
</dbReference>
<evidence type="ECO:0000256" key="6">
    <source>
        <dbReference type="SAM" id="Phobius"/>
    </source>
</evidence>
<feature type="transmembrane region" description="Helical" evidence="6">
    <location>
        <begin position="452"/>
        <end position="475"/>
    </location>
</feature>
<feature type="transmembrane region" description="Helical" evidence="6">
    <location>
        <begin position="286"/>
        <end position="306"/>
    </location>
</feature>
<gene>
    <name evidence="7" type="ORF">BAU17_04625</name>
</gene>
<feature type="transmembrane region" description="Helical" evidence="6">
    <location>
        <begin position="234"/>
        <end position="254"/>
    </location>
</feature>
<comment type="caution">
    <text evidence="7">The sequence shown here is derived from an EMBL/GenBank/DDBJ whole genome shotgun (WGS) entry which is preliminary data.</text>
</comment>
<dbReference type="CDD" id="cd13124">
    <property type="entry name" value="MATE_SpoVB_like"/>
    <property type="match status" value="1"/>
</dbReference>
<comment type="subcellular location">
    <subcellularLocation>
        <location evidence="1">Cell membrane</location>
        <topology evidence="1">Multi-pass membrane protein</topology>
    </subcellularLocation>
</comment>
<feature type="transmembrane region" description="Helical" evidence="6">
    <location>
        <begin position="360"/>
        <end position="380"/>
    </location>
</feature>
<dbReference type="Pfam" id="PF01943">
    <property type="entry name" value="Polysacc_synt"/>
    <property type="match status" value="1"/>
</dbReference>
<proteinExistence type="predicted"/>
<keyword evidence="8" id="KW-1185">Reference proteome</keyword>
<feature type="transmembrane region" description="Helical" evidence="6">
    <location>
        <begin position="327"/>
        <end position="348"/>
    </location>
</feature>
<organism evidence="7 8">
    <name type="scientific">Candidatus Enterococcus willemsii</name>
    <dbReference type="NCBI Taxonomy" id="1857215"/>
    <lineage>
        <taxon>Bacteria</taxon>
        <taxon>Bacillati</taxon>
        <taxon>Bacillota</taxon>
        <taxon>Bacilli</taxon>
        <taxon>Lactobacillales</taxon>
        <taxon>Enterococcaceae</taxon>
        <taxon>Enterococcus</taxon>
    </lineage>
</organism>
<dbReference type="InterPro" id="IPR024923">
    <property type="entry name" value="PG_synth_SpoVB"/>
</dbReference>
<dbReference type="PANTHER" id="PTHR30250:SF29">
    <property type="entry name" value="POLYSACCHARIDE BIOSYNTHESIS PROTEIN C-TERMINAL DOMAIN-CONTAINING PROTEIN"/>
    <property type="match status" value="1"/>
</dbReference>
<dbReference type="InterPro" id="IPR002797">
    <property type="entry name" value="Polysacc_synth"/>
</dbReference>
<feature type="transmembrane region" description="Helical" evidence="6">
    <location>
        <begin position="184"/>
        <end position="206"/>
    </location>
</feature>
<evidence type="ECO:0000313" key="8">
    <source>
        <dbReference type="Proteomes" id="UP000782705"/>
    </source>
</evidence>
<accession>A0ABQ6Z0W0</accession>
<feature type="transmembrane region" description="Helical" evidence="6">
    <location>
        <begin position="481"/>
        <end position="503"/>
    </location>
</feature>
<reference evidence="7 8" key="1">
    <citation type="submission" date="2016-06" db="EMBL/GenBank/DDBJ databases">
        <title>Four novel species of enterococci isolated from chicken manure.</title>
        <authorList>
            <person name="Van Tyne D."/>
        </authorList>
    </citation>
    <scope>NUCLEOTIDE SEQUENCE [LARGE SCALE GENOMIC DNA]</scope>
    <source>
        <strain evidence="7 8">CU12B</strain>
    </source>
</reference>